<feature type="compositionally biased region" description="Low complexity" evidence="1">
    <location>
        <begin position="106"/>
        <end position="117"/>
    </location>
</feature>
<evidence type="ECO:0000313" key="3">
    <source>
        <dbReference type="EMBL" id="AXE78781.1"/>
    </source>
</evidence>
<reference evidence="3 4" key="1">
    <citation type="journal article" date="2018" name="Front. Microbiol.">
        <title>Genome Sequencing of Streptomyces atratus SCSIOZH16 and Activation Production of Nocardamine via Metabolic Engineering.</title>
        <authorList>
            <person name="Li Y."/>
            <person name="Zhang C."/>
            <person name="Liu C."/>
            <person name="Ju J."/>
            <person name="Ma J."/>
        </authorList>
    </citation>
    <scope>NUCLEOTIDE SEQUENCE [LARGE SCALE GENOMIC DNA]</scope>
    <source>
        <strain evidence="3 4">SCSIO_ZH16</strain>
    </source>
</reference>
<proteinExistence type="predicted"/>
<evidence type="ECO:0000313" key="4">
    <source>
        <dbReference type="Proteomes" id="UP000252698"/>
    </source>
</evidence>
<dbReference type="AlphaFoldDB" id="A0A2Z5JEK0"/>
<name>A0A2Z5JEK0_STRAR</name>
<evidence type="ECO:0000256" key="2">
    <source>
        <dbReference type="SAM" id="Phobius"/>
    </source>
</evidence>
<keyword evidence="2" id="KW-1133">Transmembrane helix</keyword>
<gene>
    <name evidence="3" type="ORF">C5746_19720</name>
</gene>
<feature type="compositionally biased region" description="Pro residues" evidence="1">
    <location>
        <begin position="1"/>
        <end position="11"/>
    </location>
</feature>
<dbReference type="RefSeq" id="WP_114245345.1">
    <property type="nucleotide sequence ID" value="NZ_CP027306.1"/>
</dbReference>
<dbReference type="Proteomes" id="UP000252698">
    <property type="component" value="Chromosome"/>
</dbReference>
<feature type="transmembrane region" description="Helical" evidence="2">
    <location>
        <begin position="71"/>
        <end position="92"/>
    </location>
</feature>
<feature type="compositionally biased region" description="Pro residues" evidence="1">
    <location>
        <begin position="122"/>
        <end position="156"/>
    </location>
</feature>
<dbReference type="EMBL" id="CP027306">
    <property type="protein sequence ID" value="AXE78781.1"/>
    <property type="molecule type" value="Genomic_DNA"/>
</dbReference>
<keyword evidence="2" id="KW-0472">Membrane</keyword>
<sequence length="288" mass="30799">MTGQPQTPPNQPGDAADRPAERSTSFTATPADRARTYQTGRDQNIHEHHHYAPAALPTAPAPTRGTLKSGVTWSLAAVVILALGAVVGVDLWQRHTAQDTGPAGETAAPPVTASASSDRPRSPSPSPTPPASKAKPNPPAPAPAPSPSQSGPPPNPAGENCGRWNTTKVPRTEVRACGRVEDDRFYMIAEWRTTSGSALVDVYLWLKDSTGKSVIYPEQGSPTGIGFHAMAAWPTPQDKPQWKEWEVRRDLVHGASYEVCVSVTERNGAGPSIYNPTVSGFQYRLIYP</sequence>
<feature type="region of interest" description="Disordered" evidence="1">
    <location>
        <begin position="1"/>
        <end position="36"/>
    </location>
</feature>
<feature type="region of interest" description="Disordered" evidence="1">
    <location>
        <begin position="98"/>
        <end position="167"/>
    </location>
</feature>
<accession>A0A2Z5JEK0</accession>
<keyword evidence="2" id="KW-0812">Transmembrane</keyword>
<dbReference type="KEGG" id="sata:C5746_19720"/>
<dbReference type="GeneID" id="95520679"/>
<protein>
    <submittedName>
        <fullName evidence="3">Uncharacterized protein</fullName>
    </submittedName>
</protein>
<organism evidence="3 4">
    <name type="scientific">Streptomyces atratus</name>
    <dbReference type="NCBI Taxonomy" id="1893"/>
    <lineage>
        <taxon>Bacteria</taxon>
        <taxon>Bacillati</taxon>
        <taxon>Actinomycetota</taxon>
        <taxon>Actinomycetes</taxon>
        <taxon>Kitasatosporales</taxon>
        <taxon>Streptomycetaceae</taxon>
        <taxon>Streptomyces</taxon>
    </lineage>
</organism>
<evidence type="ECO:0000256" key="1">
    <source>
        <dbReference type="SAM" id="MobiDB-lite"/>
    </source>
</evidence>